<feature type="chain" id="PRO_5012451222" evidence="2">
    <location>
        <begin position="18"/>
        <end position="106"/>
    </location>
</feature>
<organism evidence="3 4">
    <name type="scientific">Blastomyces parvus</name>
    <dbReference type="NCBI Taxonomy" id="2060905"/>
    <lineage>
        <taxon>Eukaryota</taxon>
        <taxon>Fungi</taxon>
        <taxon>Dikarya</taxon>
        <taxon>Ascomycota</taxon>
        <taxon>Pezizomycotina</taxon>
        <taxon>Eurotiomycetes</taxon>
        <taxon>Eurotiomycetidae</taxon>
        <taxon>Onygenales</taxon>
        <taxon>Ajellomycetaceae</taxon>
        <taxon>Blastomyces</taxon>
    </lineage>
</organism>
<sequence length="106" mass="11734">MKFLVVFLTLMTASVWAVAIPAPEPQPAVEKPKEGEFVAKRPPAPYQTRMTPLGRTANIVSNSSIDFTGIGHFSLVIERVDSTLIGDCVYLEGNRVKWNCMENLKP</sequence>
<protein>
    <submittedName>
        <fullName evidence="3">Uncharacterized protein</fullName>
    </submittedName>
</protein>
<gene>
    <name evidence="3" type="ORF">GX51_05354</name>
</gene>
<dbReference type="EMBL" id="PDNC01000074">
    <property type="protein sequence ID" value="PGH01299.1"/>
    <property type="molecule type" value="Genomic_DNA"/>
</dbReference>
<name>A0A2B7WXI4_9EURO</name>
<dbReference type="AlphaFoldDB" id="A0A2B7WXI4"/>
<keyword evidence="2" id="KW-0732">Signal</keyword>
<evidence type="ECO:0000256" key="1">
    <source>
        <dbReference type="SAM" id="MobiDB-lite"/>
    </source>
</evidence>
<feature type="signal peptide" evidence="2">
    <location>
        <begin position="1"/>
        <end position="17"/>
    </location>
</feature>
<reference evidence="3 4" key="1">
    <citation type="submission" date="2017-10" db="EMBL/GenBank/DDBJ databases">
        <title>Comparative genomics in systemic dimorphic fungi from Ajellomycetaceae.</title>
        <authorList>
            <person name="Munoz J.F."/>
            <person name="Mcewen J.G."/>
            <person name="Clay O.K."/>
            <person name="Cuomo C.A."/>
        </authorList>
    </citation>
    <scope>NUCLEOTIDE SEQUENCE [LARGE SCALE GENOMIC DNA]</scope>
    <source>
        <strain evidence="3 4">UAMH130</strain>
    </source>
</reference>
<accession>A0A2B7WXI4</accession>
<feature type="compositionally biased region" description="Basic and acidic residues" evidence="1">
    <location>
        <begin position="30"/>
        <end position="39"/>
    </location>
</feature>
<keyword evidence="4" id="KW-1185">Reference proteome</keyword>
<evidence type="ECO:0000256" key="2">
    <source>
        <dbReference type="SAM" id="SignalP"/>
    </source>
</evidence>
<comment type="caution">
    <text evidence="3">The sequence shown here is derived from an EMBL/GenBank/DDBJ whole genome shotgun (WGS) entry which is preliminary data.</text>
</comment>
<dbReference type="Proteomes" id="UP000224080">
    <property type="component" value="Unassembled WGS sequence"/>
</dbReference>
<dbReference type="OrthoDB" id="4187715at2759"/>
<evidence type="ECO:0000313" key="4">
    <source>
        <dbReference type="Proteomes" id="UP000224080"/>
    </source>
</evidence>
<feature type="region of interest" description="Disordered" evidence="1">
    <location>
        <begin position="29"/>
        <end position="49"/>
    </location>
</feature>
<proteinExistence type="predicted"/>
<evidence type="ECO:0000313" key="3">
    <source>
        <dbReference type="EMBL" id="PGH01299.1"/>
    </source>
</evidence>